<evidence type="ECO:0000313" key="2">
    <source>
        <dbReference type="EMBL" id="CAD8180530.1"/>
    </source>
</evidence>
<proteinExistence type="predicted"/>
<gene>
    <name evidence="2" type="ORF">PPENT_87.1.T0740169</name>
</gene>
<feature type="region of interest" description="Disordered" evidence="1">
    <location>
        <begin position="1"/>
        <end position="23"/>
    </location>
</feature>
<dbReference type="EMBL" id="CAJJDO010000074">
    <property type="protein sequence ID" value="CAD8180530.1"/>
    <property type="molecule type" value="Genomic_DNA"/>
</dbReference>
<dbReference type="Proteomes" id="UP000689195">
    <property type="component" value="Unassembled WGS sequence"/>
</dbReference>
<protein>
    <submittedName>
        <fullName evidence="2">Uncharacterized protein</fullName>
    </submittedName>
</protein>
<accession>A0A8S1VT68</accession>
<keyword evidence="3" id="KW-1185">Reference proteome</keyword>
<dbReference type="OrthoDB" id="294937at2759"/>
<reference evidence="2" key="1">
    <citation type="submission" date="2021-01" db="EMBL/GenBank/DDBJ databases">
        <authorList>
            <consortium name="Genoscope - CEA"/>
            <person name="William W."/>
        </authorList>
    </citation>
    <scope>NUCLEOTIDE SEQUENCE</scope>
</reference>
<organism evidence="2 3">
    <name type="scientific">Paramecium pentaurelia</name>
    <dbReference type="NCBI Taxonomy" id="43138"/>
    <lineage>
        <taxon>Eukaryota</taxon>
        <taxon>Sar</taxon>
        <taxon>Alveolata</taxon>
        <taxon>Ciliophora</taxon>
        <taxon>Intramacronucleata</taxon>
        <taxon>Oligohymenophorea</taxon>
        <taxon>Peniculida</taxon>
        <taxon>Parameciidae</taxon>
        <taxon>Paramecium</taxon>
    </lineage>
</organism>
<dbReference type="AlphaFoldDB" id="A0A8S1VT68"/>
<evidence type="ECO:0000256" key="1">
    <source>
        <dbReference type="SAM" id="MobiDB-lite"/>
    </source>
</evidence>
<name>A0A8S1VT68_9CILI</name>
<evidence type="ECO:0000313" key="3">
    <source>
        <dbReference type="Proteomes" id="UP000689195"/>
    </source>
</evidence>
<comment type="caution">
    <text evidence="2">The sequence shown here is derived from an EMBL/GenBank/DDBJ whole genome shotgun (WGS) entry which is preliminary data.</text>
</comment>
<sequence length="410" mass="49008">MKSKTIISRKLDINNDPPKQQQAPFFDPCPKFHKKYDVKVDMDRIVSYMYLRENHSNIKQCRDFSQKRICKFDSTQIKDGPPSAKLIQISPNHSITVNGWINVGGELKHQFNNGWKTNIQDICIDKSYEDQLDNHFKAKEAQLKHDYKAKIEYMNKYFQEIDQMYKINDKKESVKKLRVLYKKSREDLKSYLKYQGQRFYEILPMMKKRTNTLIEQFKCFKPLSNLELKEKQKYLDDLFKHLNKKTDKDLKTKEQDSIDQQQSNEIQIDYNDSNRNINQIKRTYSQMEDITAEAAAFNQNHYLFEVKDVNSFGQQIRMNKMNKIMNEMFKSQKHFQQDLQNYAYKHLNTNTSCDISVANISQMQQCIQNNKQKELKRMHTSFQYMRNQPKSLAIKTLAFQTTNTSNHFKF</sequence>